<evidence type="ECO:0000313" key="3">
    <source>
        <dbReference type="Proteomes" id="UP000319160"/>
    </source>
</evidence>
<sequence>MAAEGFTNKNKFGLGGFPARFKSFVHDMKSFKKDIYRHRRGVRSEVVVPKLPLPSQELIPNTDDVFVSETRSLLQDSPRVRSLSIRVTVKFDEPLNYTHSQDYDGSSLLRPTEELCEALIRRVDHCSKELITRRDSSALDRTGINGLAKPLRYEIHLQVLRNEIGTGTEAWASRTLRSYQKQSLSTEAAREVILSTHYMVGLFLRHHDDAFVWKDGPVREDPVQEQRTFPYQPGRVQPLTSIPRSYFIEKQQDFESIPGYTVCFSFTSENHHRNPSQWHETVEINSTQLSPLTLASAENLFLDACYAVDGVFRSQRKEFGALQDECASHSGCQHCRPQDGDGIEMLVSVKNNVGPLFDNLERTTSTNMNVFWEDHATDCIEFVEKAKAAIVQVCHETDESVSRMNDFEFYIIELRGRGWTMDEPMAFTLGPGSCICRRTVESLLDRLQTGVADVLRSNAIAVRMTARKRGHFILHKTLVAREPIERPGNKKRSNVKSKAYVLDKLKQRIERDIEMVCKDTCTIANREIETAKPDRVASAPPQEYASMKTGLISSRRLSDLTTPSRIPLSNEQSSSTDRLGSSGNELLETPELSSASPNPQHLWTRVTRDSATGQRLFPLIPGRHASHELTTTGSPRSTNRQNELSRDATATSFDLSTSRQPSNTFTSQTTSDSSMSNTEQESTGTSSKETHSYGRERHTTGGSTVSTRPRTPELIYGGSPSIRSSAIITPNHHESVPRNEIDIARKPAPEVEGGEVDENGKVNSYLRKLHMQRSGSLPISRQASVDGSVTSGISQARPAQEEHLLSEPGPRDQVSSTETETGSQSDAKLHSDASHIEPIMEQDTPIEEKHDPALPTEADAKNGEDFSRSKEDFEFSSPLTATPPPEDNEATPDISPPNERDKVIIHPGEKQENQDMDTISPDPLEDDDSPITDSPPLSRPGPTVLKTRHSNSFGSAGYLGSFSEQRFYGLGLRRALVGSSTPPRPFSRLSFREDVDEPVRPGSSMM</sequence>
<dbReference type="EMBL" id="VFLP01000005">
    <property type="protein sequence ID" value="TRX97737.1"/>
    <property type="molecule type" value="Genomic_DNA"/>
</dbReference>
<keyword evidence="3" id="KW-1185">Reference proteome</keyword>
<feature type="region of interest" description="Disordered" evidence="1">
    <location>
        <begin position="618"/>
        <end position="759"/>
    </location>
</feature>
<accession>A0A553IC13</accession>
<feature type="region of interest" description="Disordered" evidence="1">
    <location>
        <begin position="773"/>
        <end position="955"/>
    </location>
</feature>
<name>A0A553IC13_9PEZI</name>
<evidence type="ECO:0000256" key="1">
    <source>
        <dbReference type="SAM" id="MobiDB-lite"/>
    </source>
</evidence>
<feature type="compositionally biased region" description="Basic and acidic residues" evidence="1">
    <location>
        <begin position="688"/>
        <end position="699"/>
    </location>
</feature>
<feature type="compositionally biased region" description="Polar residues" evidence="1">
    <location>
        <begin position="813"/>
        <end position="826"/>
    </location>
</feature>
<dbReference type="OrthoDB" id="5144858at2759"/>
<feature type="compositionally biased region" description="Polar residues" evidence="1">
    <location>
        <begin position="773"/>
        <end position="794"/>
    </location>
</feature>
<feature type="compositionally biased region" description="Polar residues" evidence="1">
    <location>
        <begin position="559"/>
        <end position="584"/>
    </location>
</feature>
<feature type="compositionally biased region" description="Basic and acidic residues" evidence="1">
    <location>
        <begin position="731"/>
        <end position="749"/>
    </location>
</feature>
<gene>
    <name evidence="2" type="ORF">FHL15_001492</name>
</gene>
<dbReference type="Proteomes" id="UP000319160">
    <property type="component" value="Unassembled WGS sequence"/>
</dbReference>
<feature type="compositionally biased region" description="Polar residues" evidence="1">
    <location>
        <begin position="700"/>
        <end position="709"/>
    </location>
</feature>
<feature type="compositionally biased region" description="Basic and acidic residues" evidence="1">
    <location>
        <begin position="898"/>
        <end position="913"/>
    </location>
</feature>
<feature type="compositionally biased region" description="Polar residues" evidence="1">
    <location>
        <begin position="591"/>
        <end position="601"/>
    </location>
</feature>
<feature type="compositionally biased region" description="Basic and acidic residues" evidence="1">
    <location>
        <begin position="846"/>
        <end position="873"/>
    </location>
</feature>
<dbReference type="AlphaFoldDB" id="A0A553IC13"/>
<feature type="compositionally biased region" description="Polar residues" evidence="1">
    <location>
        <begin position="628"/>
        <end position="687"/>
    </location>
</feature>
<dbReference type="STRING" id="2512241.A0A553IC13"/>
<organism evidence="2 3">
    <name type="scientific">Xylaria flabelliformis</name>
    <dbReference type="NCBI Taxonomy" id="2512241"/>
    <lineage>
        <taxon>Eukaryota</taxon>
        <taxon>Fungi</taxon>
        <taxon>Dikarya</taxon>
        <taxon>Ascomycota</taxon>
        <taxon>Pezizomycotina</taxon>
        <taxon>Sordariomycetes</taxon>
        <taxon>Xylariomycetidae</taxon>
        <taxon>Xylariales</taxon>
        <taxon>Xylariaceae</taxon>
        <taxon>Xylaria</taxon>
    </lineage>
</organism>
<proteinExistence type="predicted"/>
<evidence type="ECO:0000313" key="2">
    <source>
        <dbReference type="EMBL" id="TRX97737.1"/>
    </source>
</evidence>
<feature type="region of interest" description="Disordered" evidence="1">
    <location>
        <begin position="532"/>
        <end position="601"/>
    </location>
</feature>
<comment type="caution">
    <text evidence="2">The sequence shown here is derived from an EMBL/GenBank/DDBJ whole genome shotgun (WGS) entry which is preliminary data.</text>
</comment>
<protein>
    <submittedName>
        <fullName evidence="2">Uncharacterized protein</fullName>
    </submittedName>
</protein>
<reference evidence="3" key="1">
    <citation type="submission" date="2019-06" db="EMBL/GenBank/DDBJ databases">
        <title>Draft genome sequence of the griseofulvin-producing fungus Xylaria cubensis strain G536.</title>
        <authorList>
            <person name="Mead M.E."/>
            <person name="Raja H.A."/>
            <person name="Steenwyk J.L."/>
            <person name="Knowles S.L."/>
            <person name="Oberlies N.H."/>
            <person name="Rokas A."/>
        </authorList>
    </citation>
    <scope>NUCLEOTIDE SEQUENCE [LARGE SCALE GENOMIC DNA]</scope>
    <source>
        <strain evidence="3">G536</strain>
    </source>
</reference>